<evidence type="ECO:0000313" key="2">
    <source>
        <dbReference type="EMBL" id="KKN92393.1"/>
    </source>
</evidence>
<dbReference type="AlphaFoldDB" id="A0A0F9XK00"/>
<keyword evidence="1" id="KW-0472">Membrane</keyword>
<name>A0A0F9XK00_9ZZZZ</name>
<organism evidence="2">
    <name type="scientific">marine sediment metagenome</name>
    <dbReference type="NCBI Taxonomy" id="412755"/>
    <lineage>
        <taxon>unclassified sequences</taxon>
        <taxon>metagenomes</taxon>
        <taxon>ecological metagenomes</taxon>
    </lineage>
</organism>
<feature type="transmembrane region" description="Helical" evidence="1">
    <location>
        <begin position="85"/>
        <end position="106"/>
    </location>
</feature>
<comment type="caution">
    <text evidence="2">The sequence shown here is derived from an EMBL/GenBank/DDBJ whole genome shotgun (WGS) entry which is preliminary data.</text>
</comment>
<dbReference type="EMBL" id="LAZR01000095">
    <property type="protein sequence ID" value="KKN92393.1"/>
    <property type="molecule type" value="Genomic_DNA"/>
</dbReference>
<keyword evidence="1" id="KW-1133">Transmembrane helix</keyword>
<evidence type="ECO:0000256" key="1">
    <source>
        <dbReference type="SAM" id="Phobius"/>
    </source>
</evidence>
<accession>A0A0F9XK00</accession>
<reference evidence="2" key="1">
    <citation type="journal article" date="2015" name="Nature">
        <title>Complex archaea that bridge the gap between prokaryotes and eukaryotes.</title>
        <authorList>
            <person name="Spang A."/>
            <person name="Saw J.H."/>
            <person name="Jorgensen S.L."/>
            <person name="Zaremba-Niedzwiedzka K."/>
            <person name="Martijn J."/>
            <person name="Lind A.E."/>
            <person name="van Eijk R."/>
            <person name="Schleper C."/>
            <person name="Guy L."/>
            <person name="Ettema T.J."/>
        </authorList>
    </citation>
    <scope>NUCLEOTIDE SEQUENCE</scope>
</reference>
<proteinExistence type="predicted"/>
<keyword evidence="1" id="KW-0812">Transmembrane</keyword>
<gene>
    <name evidence="2" type="ORF">LCGC14_0208840</name>
</gene>
<protein>
    <submittedName>
        <fullName evidence="2">Uncharacterized protein</fullName>
    </submittedName>
</protein>
<sequence length="130" mass="14999">MNKVIEKVAWYLDIISSKNSDFRDDGLSGGFPDWMYSRWDLSRAGRIHDWQYCTRCHKAGSMTDPQKRWADKALRKHARELLPTYLNLAPIILYIGVFIGGGFGSWDSCDASVGDRCRHNIKQPDWMADE</sequence>